<feature type="signal peptide" evidence="3">
    <location>
        <begin position="1"/>
        <end position="19"/>
    </location>
</feature>
<reference evidence="4 5" key="1">
    <citation type="submission" date="2019-07" db="EMBL/GenBank/DDBJ databases">
        <title>Genomic Encyclopedia of Type Strains, Phase III (KMG-III): the genomes of soil and plant-associated and newly described type strains.</title>
        <authorList>
            <person name="Whitman W."/>
        </authorList>
    </citation>
    <scope>NUCLEOTIDE SEQUENCE [LARGE SCALE GENOMIC DNA]</scope>
    <source>
        <strain evidence="4 5">BL24</strain>
    </source>
</reference>
<evidence type="ECO:0000256" key="2">
    <source>
        <dbReference type="SAM" id="MobiDB-lite"/>
    </source>
</evidence>
<name>A0A5S5C8T6_9BACL</name>
<keyword evidence="1 3" id="KW-0732">Signal</keyword>
<sequence>MKRTRVLLALTLASVMFVAACSGSNGSGNGDGNGDGANEPGNGGQTANQEGGDTAPTEPLAISMALMAGSKTPDSWAEKTLEEELGKTMGRKVDVKPVFLPDWSELNTKINLLMSAKDTRPGILWTGDTKEFTKWVDAGIAQDLTPSLQKYGKEIINYYSKDTLFYHWDKSGKMFRIPGDVPEASYMTTILRKDWLDKLGLQVPKTLDEYVNVLRAFANNDPDGNGKKDTFGLSGDNYYRSLAPFFYAYGLDVENFVKQPDGSIQFGALDPKVKTVLALLADLYKEGVLDPRMTTSANNDDTKVNDIFASGKVGSFYRWVDYFNPGNSVAMSFKKLNPQGEYISVDPIQGPDGFGSDLPDPRIGWCYLIVTDAAEAGDAVQVLNTMATPEVFKLVTFGREGEHYKMENGTFTPTIQPEEGSKLGLGNFGWYIQRKDAANIKNTPEVTAMFEQKLTTSQPMRDKIVVFKAINRPEWDRYSADVKKARDELFWGIITGKTPIDALDGFAKTYEKLGGKKIDEEAAGLFDKEQAERAEYDKWYEANITPYK</sequence>
<dbReference type="Gene3D" id="3.40.190.10">
    <property type="entry name" value="Periplasmic binding protein-like II"/>
    <property type="match status" value="2"/>
</dbReference>
<dbReference type="RefSeq" id="WP_148929975.1">
    <property type="nucleotide sequence ID" value="NZ_VNHS01000005.1"/>
</dbReference>
<proteinExistence type="predicted"/>
<dbReference type="PANTHER" id="PTHR43649:SF33">
    <property type="entry name" value="POLYGALACTURONAN_RHAMNOGALACTURONAN-BINDING PROTEIN YTCQ"/>
    <property type="match status" value="1"/>
</dbReference>
<comment type="caution">
    <text evidence="4">The sequence shown here is derived from an EMBL/GenBank/DDBJ whole genome shotgun (WGS) entry which is preliminary data.</text>
</comment>
<dbReference type="PANTHER" id="PTHR43649">
    <property type="entry name" value="ARABINOSE-BINDING PROTEIN-RELATED"/>
    <property type="match status" value="1"/>
</dbReference>
<organism evidence="4 5">
    <name type="scientific">Paenibacillus methanolicus</name>
    <dbReference type="NCBI Taxonomy" id="582686"/>
    <lineage>
        <taxon>Bacteria</taxon>
        <taxon>Bacillati</taxon>
        <taxon>Bacillota</taxon>
        <taxon>Bacilli</taxon>
        <taxon>Bacillales</taxon>
        <taxon>Paenibacillaceae</taxon>
        <taxon>Paenibacillus</taxon>
    </lineage>
</organism>
<dbReference type="OrthoDB" id="9787283at2"/>
<dbReference type="SUPFAM" id="SSF53850">
    <property type="entry name" value="Periplasmic binding protein-like II"/>
    <property type="match status" value="1"/>
</dbReference>
<dbReference type="PROSITE" id="PS51257">
    <property type="entry name" value="PROKAR_LIPOPROTEIN"/>
    <property type="match status" value="1"/>
</dbReference>
<evidence type="ECO:0000313" key="5">
    <source>
        <dbReference type="Proteomes" id="UP000323257"/>
    </source>
</evidence>
<feature type="chain" id="PRO_5039657588" evidence="3">
    <location>
        <begin position="20"/>
        <end position="548"/>
    </location>
</feature>
<protein>
    <submittedName>
        <fullName evidence="4">Extracellular solute-binding protein</fullName>
    </submittedName>
</protein>
<gene>
    <name evidence="4" type="ORF">BCM02_105285</name>
</gene>
<evidence type="ECO:0000256" key="1">
    <source>
        <dbReference type="ARBA" id="ARBA00022729"/>
    </source>
</evidence>
<accession>A0A5S5C8T6</accession>
<feature type="region of interest" description="Disordered" evidence="2">
    <location>
        <begin position="29"/>
        <end position="57"/>
    </location>
</feature>
<evidence type="ECO:0000313" key="4">
    <source>
        <dbReference type="EMBL" id="TYP74740.1"/>
    </source>
</evidence>
<evidence type="ECO:0000256" key="3">
    <source>
        <dbReference type="SAM" id="SignalP"/>
    </source>
</evidence>
<dbReference type="AlphaFoldDB" id="A0A5S5C8T6"/>
<dbReference type="InterPro" id="IPR050490">
    <property type="entry name" value="Bact_solute-bd_prot1"/>
</dbReference>
<dbReference type="Proteomes" id="UP000323257">
    <property type="component" value="Unassembled WGS sequence"/>
</dbReference>
<dbReference type="EMBL" id="VNHS01000005">
    <property type="protein sequence ID" value="TYP74740.1"/>
    <property type="molecule type" value="Genomic_DNA"/>
</dbReference>
<keyword evidence="5" id="KW-1185">Reference proteome</keyword>